<organism evidence="1 2">
    <name type="scientific">Penicillium argentinense</name>
    <dbReference type="NCBI Taxonomy" id="1131581"/>
    <lineage>
        <taxon>Eukaryota</taxon>
        <taxon>Fungi</taxon>
        <taxon>Dikarya</taxon>
        <taxon>Ascomycota</taxon>
        <taxon>Pezizomycotina</taxon>
        <taxon>Eurotiomycetes</taxon>
        <taxon>Eurotiomycetidae</taxon>
        <taxon>Eurotiales</taxon>
        <taxon>Aspergillaceae</taxon>
        <taxon>Penicillium</taxon>
    </lineage>
</organism>
<dbReference type="Proteomes" id="UP001149074">
    <property type="component" value="Unassembled WGS sequence"/>
</dbReference>
<dbReference type="GeneID" id="81362610"/>
<evidence type="ECO:0000313" key="1">
    <source>
        <dbReference type="EMBL" id="KAJ5082097.1"/>
    </source>
</evidence>
<reference evidence="1" key="2">
    <citation type="journal article" date="2023" name="IMA Fungus">
        <title>Comparative genomic study of the Penicillium genus elucidates a diverse pangenome and 15 lateral gene transfer events.</title>
        <authorList>
            <person name="Petersen C."/>
            <person name="Sorensen T."/>
            <person name="Nielsen M.R."/>
            <person name="Sondergaard T.E."/>
            <person name="Sorensen J.L."/>
            <person name="Fitzpatrick D.A."/>
            <person name="Frisvad J.C."/>
            <person name="Nielsen K.L."/>
        </authorList>
    </citation>
    <scope>NUCLEOTIDE SEQUENCE</scope>
    <source>
        <strain evidence="1">IBT 30761</strain>
    </source>
</reference>
<dbReference type="OrthoDB" id="6921389at2759"/>
<dbReference type="RefSeq" id="XP_056468619.1">
    <property type="nucleotide sequence ID" value="XM_056623631.1"/>
</dbReference>
<evidence type="ECO:0000313" key="2">
    <source>
        <dbReference type="Proteomes" id="UP001149074"/>
    </source>
</evidence>
<keyword evidence="2" id="KW-1185">Reference proteome</keyword>
<sequence>MSGSSQRKSEAQAKVAADFLRLDPVFADWFLSYWKTFVHSVDYRSGIYLTLDEERAAGPINYVAYAALALTNLGKRSTDCTSRVKARHRSSTR</sequence>
<reference evidence="1" key="1">
    <citation type="submission" date="2022-11" db="EMBL/GenBank/DDBJ databases">
        <authorList>
            <person name="Petersen C."/>
        </authorList>
    </citation>
    <scope>NUCLEOTIDE SEQUENCE</scope>
    <source>
        <strain evidence="1">IBT 30761</strain>
    </source>
</reference>
<dbReference type="EMBL" id="JAPQKI010000011">
    <property type="protein sequence ID" value="KAJ5082097.1"/>
    <property type="molecule type" value="Genomic_DNA"/>
</dbReference>
<dbReference type="AlphaFoldDB" id="A0A9W9JUY9"/>
<gene>
    <name evidence="1" type="ORF">N7532_011140</name>
</gene>
<comment type="caution">
    <text evidence="1">The sequence shown here is derived from an EMBL/GenBank/DDBJ whole genome shotgun (WGS) entry which is preliminary data.</text>
</comment>
<proteinExistence type="predicted"/>
<accession>A0A9W9JUY9</accession>
<protein>
    <submittedName>
        <fullName evidence="1">Terpenoid synthase</fullName>
    </submittedName>
</protein>
<name>A0A9W9JUY9_9EURO</name>